<evidence type="ECO:0000313" key="2">
    <source>
        <dbReference type="EMBL" id="MFC7339454.1"/>
    </source>
</evidence>
<dbReference type="Pfam" id="PF01494">
    <property type="entry name" value="FAD_binding_3"/>
    <property type="match status" value="1"/>
</dbReference>
<feature type="domain" description="FAD-binding" evidence="1">
    <location>
        <begin position="4"/>
        <end position="312"/>
    </location>
</feature>
<accession>A0ABW2LDM6</accession>
<protein>
    <submittedName>
        <fullName evidence="2">NAD(P)/FAD-dependent oxidoreductase</fullName>
        <ecNumber evidence="2">1.-.-.-</ecNumber>
    </submittedName>
</protein>
<reference evidence="3" key="1">
    <citation type="journal article" date="2019" name="Int. J. Syst. Evol. Microbiol.">
        <title>The Global Catalogue of Microorganisms (GCM) 10K type strain sequencing project: providing services to taxonomists for standard genome sequencing and annotation.</title>
        <authorList>
            <consortium name="The Broad Institute Genomics Platform"/>
            <consortium name="The Broad Institute Genome Sequencing Center for Infectious Disease"/>
            <person name="Wu L."/>
            <person name="Ma J."/>
        </authorList>
    </citation>
    <scope>NUCLEOTIDE SEQUENCE [LARGE SCALE GENOMIC DNA]</scope>
    <source>
        <strain evidence="3">CGMCC 4.1467</strain>
    </source>
</reference>
<dbReference type="RefSeq" id="WP_379716303.1">
    <property type="nucleotide sequence ID" value="NZ_JBHTBS010000017.1"/>
</dbReference>
<dbReference type="Gene3D" id="3.50.50.60">
    <property type="entry name" value="FAD/NAD(P)-binding domain"/>
    <property type="match status" value="1"/>
</dbReference>
<comment type="caution">
    <text evidence="2">The sequence shown here is derived from an EMBL/GenBank/DDBJ whole genome shotgun (WGS) entry which is preliminary data.</text>
</comment>
<evidence type="ECO:0000313" key="3">
    <source>
        <dbReference type="Proteomes" id="UP001596472"/>
    </source>
</evidence>
<name>A0ABW2LDM6_9BACT</name>
<dbReference type="Proteomes" id="UP001596472">
    <property type="component" value="Unassembled WGS sequence"/>
</dbReference>
<dbReference type="PANTHER" id="PTHR43747:SF1">
    <property type="entry name" value="SLR1998 PROTEIN"/>
    <property type="match status" value="1"/>
</dbReference>
<dbReference type="InterPro" id="IPR036188">
    <property type="entry name" value="FAD/NAD-bd_sf"/>
</dbReference>
<dbReference type="GO" id="GO:0016491">
    <property type="term" value="F:oxidoreductase activity"/>
    <property type="evidence" value="ECO:0007669"/>
    <property type="project" value="UniProtKB-KW"/>
</dbReference>
<dbReference type="PRINTS" id="PR00420">
    <property type="entry name" value="RNGMNOXGNASE"/>
</dbReference>
<dbReference type="InterPro" id="IPR002938">
    <property type="entry name" value="FAD-bd"/>
</dbReference>
<gene>
    <name evidence="2" type="ORF">ACFQY0_19835</name>
</gene>
<keyword evidence="2" id="KW-0560">Oxidoreductase</keyword>
<dbReference type="PANTHER" id="PTHR43747">
    <property type="entry name" value="FAD-BINDING PROTEIN"/>
    <property type="match status" value="1"/>
</dbReference>
<sequence length="418" mass="46534">MPSYDAIIIGGGPAGSTTAALLAERGHRVLLLEKAKFPRYHIGESLMPFCYFSLERLGVAEKMNQIGYQQKKSVQFAVPDGRISAPFYFTQHIDHPAAVTWQVERSDFDLMLLDNARSKGAEVRENTTVLDFLKEGERITGVRASTDGDAAFEVHAPITLDCTGRDALYQRKHGTRQRDPMLNKISIWTYFKDAKRDPGDDEGATTIAYLPEGGWFWNIPLRNGIVSSGIVAERDYLYKPGETRDPAEIFTREIDNNAWIKDHLDPGTQFGEYWVTGEYSYRAEHCATDGLVLVGDAFSFLDPVFSSGVFLALKSGEMAADATHMALEKGDFSASAFTQYGETLCGHIETMRKIVYAFYDPDFSFGKLIRAHPDLRPKLTDLLIGNVEGVDFTELLAAMAEIAELPEPIEYGKPLAIT</sequence>
<dbReference type="EC" id="1.-.-.-" evidence="2"/>
<dbReference type="EMBL" id="JBHTBS010000017">
    <property type="protein sequence ID" value="MFC7339454.1"/>
    <property type="molecule type" value="Genomic_DNA"/>
</dbReference>
<dbReference type="SUPFAM" id="SSF51905">
    <property type="entry name" value="FAD/NAD(P)-binding domain"/>
    <property type="match status" value="1"/>
</dbReference>
<organism evidence="2 3">
    <name type="scientific">Haloferula chungangensis</name>
    <dbReference type="NCBI Taxonomy" id="1048331"/>
    <lineage>
        <taxon>Bacteria</taxon>
        <taxon>Pseudomonadati</taxon>
        <taxon>Verrucomicrobiota</taxon>
        <taxon>Verrucomicrobiia</taxon>
        <taxon>Verrucomicrobiales</taxon>
        <taxon>Verrucomicrobiaceae</taxon>
        <taxon>Haloferula</taxon>
    </lineage>
</organism>
<keyword evidence="3" id="KW-1185">Reference proteome</keyword>
<proteinExistence type="predicted"/>
<evidence type="ECO:0000259" key="1">
    <source>
        <dbReference type="Pfam" id="PF01494"/>
    </source>
</evidence>
<dbReference type="InterPro" id="IPR050816">
    <property type="entry name" value="Flavin-dep_Halogenase_NPB"/>
</dbReference>